<dbReference type="PANTHER" id="PTHR43591">
    <property type="entry name" value="METHYLTRANSFERASE"/>
    <property type="match status" value="1"/>
</dbReference>
<feature type="domain" description="Methyltransferase type 11" evidence="1">
    <location>
        <begin position="6"/>
        <end position="89"/>
    </location>
</feature>
<dbReference type="EMBL" id="LAZR01029034">
    <property type="protein sequence ID" value="KKL60781.1"/>
    <property type="molecule type" value="Genomic_DNA"/>
</dbReference>
<dbReference type="CDD" id="cd02440">
    <property type="entry name" value="AdoMet_MTases"/>
    <property type="match status" value="1"/>
</dbReference>
<dbReference type="SUPFAM" id="SSF53335">
    <property type="entry name" value="S-adenosyl-L-methionine-dependent methyltransferases"/>
    <property type="match status" value="1"/>
</dbReference>
<accession>A0A0F9E3S7</accession>
<dbReference type="AlphaFoldDB" id="A0A0F9E3S7"/>
<protein>
    <recommendedName>
        <fullName evidence="1">Methyltransferase type 11 domain-containing protein</fullName>
    </recommendedName>
</protein>
<dbReference type="InterPro" id="IPR029063">
    <property type="entry name" value="SAM-dependent_MTases_sf"/>
</dbReference>
<dbReference type="Gene3D" id="3.40.50.150">
    <property type="entry name" value="Vaccinia Virus protein VP39"/>
    <property type="match status" value="1"/>
</dbReference>
<evidence type="ECO:0000313" key="2">
    <source>
        <dbReference type="EMBL" id="KKL60781.1"/>
    </source>
</evidence>
<dbReference type="InterPro" id="IPR013216">
    <property type="entry name" value="Methyltransf_11"/>
</dbReference>
<gene>
    <name evidence="2" type="ORF">LCGC14_2201910</name>
</gene>
<dbReference type="Pfam" id="PF08241">
    <property type="entry name" value="Methyltransf_11"/>
    <property type="match status" value="1"/>
</dbReference>
<name>A0A0F9E3S7_9ZZZZ</name>
<organism evidence="2">
    <name type="scientific">marine sediment metagenome</name>
    <dbReference type="NCBI Taxonomy" id="412755"/>
    <lineage>
        <taxon>unclassified sequences</taxon>
        <taxon>metagenomes</taxon>
        <taxon>ecological metagenomes</taxon>
    </lineage>
</organism>
<sequence length="191" mass="22116">DSIFIAENGAKGVYGIDISPVSIDNCIRNAENAGMLDRIEYQVMDAENTAYDDNMFDIVTEYGALHHLDLKKSYAEIVRILKPNGVAICHEALKHNIFIYLYRKMTPHLRTEWEAEHILGRREIELAKEYFGNVEIRFFHLISLVAVPFRNTRLFNPVLSLLEKIDDFILSVPLVRWQAWQIVIILSNPKK</sequence>
<dbReference type="GO" id="GO:0008757">
    <property type="term" value="F:S-adenosylmethionine-dependent methyltransferase activity"/>
    <property type="evidence" value="ECO:0007669"/>
    <property type="project" value="InterPro"/>
</dbReference>
<feature type="non-terminal residue" evidence="2">
    <location>
        <position position="1"/>
    </location>
</feature>
<proteinExistence type="predicted"/>
<reference evidence="2" key="1">
    <citation type="journal article" date="2015" name="Nature">
        <title>Complex archaea that bridge the gap between prokaryotes and eukaryotes.</title>
        <authorList>
            <person name="Spang A."/>
            <person name="Saw J.H."/>
            <person name="Jorgensen S.L."/>
            <person name="Zaremba-Niedzwiedzka K."/>
            <person name="Martijn J."/>
            <person name="Lind A.E."/>
            <person name="van Eijk R."/>
            <person name="Schleper C."/>
            <person name="Guy L."/>
            <person name="Ettema T.J."/>
        </authorList>
    </citation>
    <scope>NUCLEOTIDE SEQUENCE</scope>
</reference>
<evidence type="ECO:0000259" key="1">
    <source>
        <dbReference type="Pfam" id="PF08241"/>
    </source>
</evidence>
<comment type="caution">
    <text evidence="2">The sequence shown here is derived from an EMBL/GenBank/DDBJ whole genome shotgun (WGS) entry which is preliminary data.</text>
</comment>